<gene>
    <name evidence="1" type="ORF">PoB_002626200</name>
</gene>
<sequence length="74" mass="8290">MNQCWSDERWFFCISPQQGDLKLGCRWRGSNPNRGIPTDLSEDPLDIVPTIPLSPLDQGRSNYVCVATTIPSVP</sequence>
<accession>A0AAV3ZYV7</accession>
<dbReference type="EMBL" id="BLXT01003024">
    <property type="protein sequence ID" value="GFN99756.1"/>
    <property type="molecule type" value="Genomic_DNA"/>
</dbReference>
<organism evidence="1 2">
    <name type="scientific">Plakobranchus ocellatus</name>
    <dbReference type="NCBI Taxonomy" id="259542"/>
    <lineage>
        <taxon>Eukaryota</taxon>
        <taxon>Metazoa</taxon>
        <taxon>Spiralia</taxon>
        <taxon>Lophotrochozoa</taxon>
        <taxon>Mollusca</taxon>
        <taxon>Gastropoda</taxon>
        <taxon>Heterobranchia</taxon>
        <taxon>Euthyneura</taxon>
        <taxon>Panpulmonata</taxon>
        <taxon>Sacoglossa</taxon>
        <taxon>Placobranchoidea</taxon>
        <taxon>Plakobranchidae</taxon>
        <taxon>Plakobranchus</taxon>
    </lineage>
</organism>
<dbReference type="AlphaFoldDB" id="A0AAV3ZYV7"/>
<protein>
    <submittedName>
        <fullName evidence="1">Uncharacterized protein</fullName>
    </submittedName>
</protein>
<evidence type="ECO:0000313" key="2">
    <source>
        <dbReference type="Proteomes" id="UP000735302"/>
    </source>
</evidence>
<dbReference type="Proteomes" id="UP000735302">
    <property type="component" value="Unassembled WGS sequence"/>
</dbReference>
<evidence type="ECO:0000313" key="1">
    <source>
        <dbReference type="EMBL" id="GFN99756.1"/>
    </source>
</evidence>
<reference evidence="1 2" key="1">
    <citation type="journal article" date="2021" name="Elife">
        <title>Chloroplast acquisition without the gene transfer in kleptoplastic sea slugs, Plakobranchus ocellatus.</title>
        <authorList>
            <person name="Maeda T."/>
            <person name="Takahashi S."/>
            <person name="Yoshida T."/>
            <person name="Shimamura S."/>
            <person name="Takaki Y."/>
            <person name="Nagai Y."/>
            <person name="Toyoda A."/>
            <person name="Suzuki Y."/>
            <person name="Arimoto A."/>
            <person name="Ishii H."/>
            <person name="Satoh N."/>
            <person name="Nishiyama T."/>
            <person name="Hasebe M."/>
            <person name="Maruyama T."/>
            <person name="Minagawa J."/>
            <person name="Obokata J."/>
            <person name="Shigenobu S."/>
        </authorList>
    </citation>
    <scope>NUCLEOTIDE SEQUENCE [LARGE SCALE GENOMIC DNA]</scope>
</reference>
<proteinExistence type="predicted"/>
<keyword evidence="2" id="KW-1185">Reference proteome</keyword>
<name>A0AAV3ZYV7_9GAST</name>
<comment type="caution">
    <text evidence="1">The sequence shown here is derived from an EMBL/GenBank/DDBJ whole genome shotgun (WGS) entry which is preliminary data.</text>
</comment>